<dbReference type="PROSITE" id="PS51406">
    <property type="entry name" value="FIBRINOGEN_C_2"/>
    <property type="match status" value="2"/>
</dbReference>
<evidence type="ECO:0000259" key="6">
    <source>
        <dbReference type="PROSITE" id="PS51406"/>
    </source>
</evidence>
<dbReference type="PANTHER" id="PTHR19143">
    <property type="entry name" value="FIBRINOGEN/TENASCIN/ANGIOPOEITIN"/>
    <property type="match status" value="1"/>
</dbReference>
<evidence type="ECO:0000256" key="4">
    <source>
        <dbReference type="SAM" id="Phobius"/>
    </source>
</evidence>
<feature type="compositionally biased region" description="Low complexity" evidence="3">
    <location>
        <begin position="127"/>
        <end position="136"/>
    </location>
</feature>
<dbReference type="SMART" id="SM00409">
    <property type="entry name" value="IG"/>
    <property type="match status" value="6"/>
</dbReference>
<dbReference type="InterPro" id="IPR036056">
    <property type="entry name" value="Fibrinogen-like_C"/>
</dbReference>
<feature type="domain" description="Ig-like" evidence="5">
    <location>
        <begin position="356"/>
        <end position="438"/>
    </location>
</feature>
<dbReference type="InterPro" id="IPR007110">
    <property type="entry name" value="Ig-like_dom"/>
</dbReference>
<keyword evidence="2" id="KW-0964">Secreted</keyword>
<organism evidence="7 8">
    <name type="scientific">Porites lobata</name>
    <dbReference type="NCBI Taxonomy" id="104759"/>
    <lineage>
        <taxon>Eukaryota</taxon>
        <taxon>Metazoa</taxon>
        <taxon>Cnidaria</taxon>
        <taxon>Anthozoa</taxon>
        <taxon>Hexacorallia</taxon>
        <taxon>Scleractinia</taxon>
        <taxon>Fungiina</taxon>
        <taxon>Poritidae</taxon>
        <taxon>Porites</taxon>
    </lineage>
</organism>
<dbReference type="SUPFAM" id="SSF56496">
    <property type="entry name" value="Fibrinogen C-terminal domain-like"/>
    <property type="match status" value="2"/>
</dbReference>
<feature type="region of interest" description="Disordered" evidence="3">
    <location>
        <begin position="127"/>
        <end position="170"/>
    </location>
</feature>
<dbReference type="SUPFAM" id="SSF48726">
    <property type="entry name" value="Immunoglobulin"/>
    <property type="match status" value="6"/>
</dbReference>
<dbReference type="Gene3D" id="2.60.40.10">
    <property type="entry name" value="Immunoglobulins"/>
    <property type="match status" value="6"/>
</dbReference>
<dbReference type="CDD" id="cd00087">
    <property type="entry name" value="FReD"/>
    <property type="match status" value="2"/>
</dbReference>
<keyword evidence="2" id="KW-0272">Extracellular matrix</keyword>
<feature type="compositionally biased region" description="Polar residues" evidence="3">
    <location>
        <begin position="707"/>
        <end position="717"/>
    </location>
</feature>
<dbReference type="InterPro" id="IPR008160">
    <property type="entry name" value="Collagen"/>
</dbReference>
<dbReference type="SMART" id="SM00186">
    <property type="entry name" value="FBG"/>
    <property type="match status" value="2"/>
</dbReference>
<dbReference type="EMBL" id="CALNXK010000083">
    <property type="protein sequence ID" value="CAH3148413.1"/>
    <property type="molecule type" value="Genomic_DNA"/>
</dbReference>
<feature type="domain" description="Ig-like" evidence="5">
    <location>
        <begin position="900"/>
        <end position="986"/>
    </location>
</feature>
<dbReference type="InterPro" id="IPR013098">
    <property type="entry name" value="Ig_I-set"/>
</dbReference>
<feature type="compositionally biased region" description="Pro residues" evidence="3">
    <location>
        <begin position="748"/>
        <end position="762"/>
    </location>
</feature>
<name>A0ABN8PR12_9CNID</name>
<dbReference type="Pfam" id="PF13927">
    <property type="entry name" value="Ig_3"/>
    <property type="match status" value="4"/>
</dbReference>
<dbReference type="InterPro" id="IPR036179">
    <property type="entry name" value="Ig-like_dom_sf"/>
</dbReference>
<evidence type="ECO:0000313" key="7">
    <source>
        <dbReference type="EMBL" id="CAH3148413.1"/>
    </source>
</evidence>
<feature type="transmembrane region" description="Helical" evidence="4">
    <location>
        <begin position="12"/>
        <end position="33"/>
    </location>
</feature>
<dbReference type="SMART" id="SM00408">
    <property type="entry name" value="IGc2"/>
    <property type="match status" value="6"/>
</dbReference>
<feature type="compositionally biased region" description="Low complexity" evidence="3">
    <location>
        <begin position="766"/>
        <end position="781"/>
    </location>
</feature>
<sequence>MASSASASSRLLVGCCCVTFISVLLFSVGFVRLELELRAHKERISGFSEKQKGLYVALLSGFSADTGRPLNVPSHLIQGDAQRKPRAVKGSEEESSSLSPDVQKQITKAVQMATRKFCTNKGQVCVQGPPGTSGPQGPQGPVGPPGLKGQKGDPGEPNPSVPTSLQPFKGQQGNVIKAPEIVVKPAVKTVILNETATFQCTAGKRVDAKIAWSKEAGSLPVGRHSIIQGTLYIKNVIVSDSGIYVCTISTDQGTAQAAVTLNVKARPDISLSPGPIYAESGGDVVLPKCSVIGYPPPVVFWTKLFDELPGKKATVKDHTLTITKADRKDAGTYICTATNHMGTSHAMTTLIVNVVLQFTVKPPKKIERYHGQSVTLNCSAQGTPVPTITWSKCKGKIPEERTHTNDGQIRINSLTAKDSGVYTCSARSGLLQVETEVQLIVKTVHDNCAELFSVGFKENGVYTVNPTNKTSFEVFCDMKTDGGGWTVFHKRVDGFVGFYRAWEEYKNGFGDVGGEFWLGNEKIHQLTEIPSQLRVEIKTRNNEIKYAKYSNFTVTNQATNYTLFVGFYSGTAKDRLAYHNGMSFSTTDRDNDKTSSNCAKIRASAWWYNNCANSDLNAAGSSRLHVGCCCVTFISVLFFTAGFVRLELELRAQRDRIFSLEKNQETTKTATDSPFLNKDILSVNIDSHLSPDVKRHRSARALKPSDKNNSSLTPAIQKQITKAVNSATRKVCTKKGRHICVKGSRGPRGPPGLQGPPGPQGPAGPRGPQGSQGPQGPPGLKGLRGDPGESNSSIPTSLEPVVNQSVDVIKAPGIFVQPAVMIVALNESAKFQCTPDKNVVATISWTKKDGSLPVGRYAIVKGILYMKNVINGDNGMYVCTISTDQGTAQAAVTLHVRALPDISLLPGPIYAEMGKDISLPECGVIGYPPPVISWTKLFDQLPTGRSAVEGQTLTIKKLEKKDGGTYICTAKNAMGASHAMTTLIINVVPQFTVKPPKKIEIYHGQSVTLNCSAVGHPVPKITWSRCKGDMPEGRTRVKDGQLNINSLTAEDSDVYTCSAQSETVRVETEVQLTVKTARDCAELLNAGFKENAVYAVNPTNKTSFEVFCDMKTDGGGWTVFHKRFNGFVGFYRGWDEYKNGFGDVRGEFWLGNEKIHQLTEIPSQLRVEIKTKNDGNKYAKYGNFTVTNEASNYTLFVGFYSGTATDQLALHNGMAFTTKDRDNDKSGASNCAVSGKGAWWYEGCWESNLNSNYGDSTYSWNWNSLLASEMKLKPARSK</sequence>
<keyword evidence="4" id="KW-0472">Membrane</keyword>
<proteinExistence type="predicted"/>
<comment type="caution">
    <text evidence="7">The sequence shown here is derived from an EMBL/GenBank/DDBJ whole genome shotgun (WGS) entry which is preliminary data.</text>
</comment>
<feature type="domain" description="Fibrinogen C-terminal" evidence="6">
    <location>
        <begin position="439"/>
        <end position="617"/>
    </location>
</feature>
<feature type="region of interest" description="Disordered" evidence="3">
    <location>
        <begin position="691"/>
        <end position="717"/>
    </location>
</feature>
<keyword evidence="4" id="KW-1133">Transmembrane helix</keyword>
<dbReference type="Pfam" id="PF00147">
    <property type="entry name" value="Fibrinogen_C"/>
    <property type="match status" value="2"/>
</dbReference>
<keyword evidence="8" id="KW-1185">Reference proteome</keyword>
<evidence type="ECO:0000256" key="2">
    <source>
        <dbReference type="ARBA" id="ARBA00022530"/>
    </source>
</evidence>
<evidence type="ECO:0000259" key="5">
    <source>
        <dbReference type="PROSITE" id="PS50835"/>
    </source>
</evidence>
<feature type="domain" description="Ig-like" evidence="5">
    <location>
        <begin position="989"/>
        <end position="1073"/>
    </location>
</feature>
<dbReference type="Proteomes" id="UP001159405">
    <property type="component" value="Unassembled WGS sequence"/>
</dbReference>
<feature type="domain" description="Fibrinogen C-terminal" evidence="6">
    <location>
        <begin position="1071"/>
        <end position="1276"/>
    </location>
</feature>
<dbReference type="InterPro" id="IPR003599">
    <property type="entry name" value="Ig_sub"/>
</dbReference>
<dbReference type="InterPro" id="IPR014716">
    <property type="entry name" value="Fibrinogen_a/b/g_C_1"/>
</dbReference>
<dbReference type="InterPro" id="IPR013783">
    <property type="entry name" value="Ig-like_fold"/>
</dbReference>
<feature type="compositionally biased region" description="Polar residues" evidence="3">
    <location>
        <begin position="161"/>
        <end position="170"/>
    </location>
</feature>
<feature type="region of interest" description="Disordered" evidence="3">
    <location>
        <begin position="70"/>
        <end position="104"/>
    </location>
</feature>
<protein>
    <submittedName>
        <fullName evidence="7">Uncharacterized protein</fullName>
    </submittedName>
</protein>
<evidence type="ECO:0000256" key="1">
    <source>
        <dbReference type="ARBA" id="ARBA00004498"/>
    </source>
</evidence>
<evidence type="ECO:0000256" key="3">
    <source>
        <dbReference type="SAM" id="MobiDB-lite"/>
    </source>
</evidence>
<dbReference type="Gene3D" id="3.90.215.10">
    <property type="entry name" value="Gamma Fibrinogen, chain A, domain 1"/>
    <property type="match status" value="2"/>
</dbReference>
<dbReference type="NCBIfam" id="NF040941">
    <property type="entry name" value="GGGWT_bact"/>
    <property type="match status" value="2"/>
</dbReference>
<dbReference type="InterPro" id="IPR003598">
    <property type="entry name" value="Ig_sub2"/>
</dbReference>
<dbReference type="SMART" id="SM00406">
    <property type="entry name" value="IGv"/>
    <property type="match status" value="3"/>
</dbReference>
<comment type="subcellular location">
    <subcellularLocation>
        <location evidence="1">Secreted</location>
        <location evidence="1">Extracellular space</location>
        <location evidence="1">Extracellular matrix</location>
    </subcellularLocation>
</comment>
<accession>A0ABN8PR12</accession>
<dbReference type="Pfam" id="PF07679">
    <property type="entry name" value="I-set"/>
    <property type="match status" value="2"/>
</dbReference>
<feature type="domain" description="Ig-like" evidence="5">
    <location>
        <begin position="179"/>
        <end position="262"/>
    </location>
</feature>
<dbReference type="InterPro" id="IPR002181">
    <property type="entry name" value="Fibrinogen_a/b/g_C_dom"/>
</dbReference>
<dbReference type="InterPro" id="IPR013106">
    <property type="entry name" value="Ig_V-set"/>
</dbReference>
<dbReference type="InterPro" id="IPR050373">
    <property type="entry name" value="Fibrinogen_C-term_domain"/>
</dbReference>
<dbReference type="PROSITE" id="PS50835">
    <property type="entry name" value="IG_LIKE"/>
    <property type="match status" value="6"/>
</dbReference>
<gene>
    <name evidence="7" type="ORF">PLOB_00046599</name>
</gene>
<feature type="compositionally biased region" description="Polar residues" evidence="3">
    <location>
        <begin position="789"/>
        <end position="798"/>
    </location>
</feature>
<feature type="region of interest" description="Disordered" evidence="3">
    <location>
        <begin position="736"/>
        <end position="798"/>
    </location>
</feature>
<evidence type="ECO:0000313" key="8">
    <source>
        <dbReference type="Proteomes" id="UP001159405"/>
    </source>
</evidence>
<feature type="domain" description="Ig-like" evidence="5">
    <location>
        <begin position="267"/>
        <end position="353"/>
    </location>
</feature>
<feature type="domain" description="Ig-like" evidence="5">
    <location>
        <begin position="812"/>
        <end position="893"/>
    </location>
</feature>
<dbReference type="Pfam" id="PF01391">
    <property type="entry name" value="Collagen"/>
    <property type="match status" value="1"/>
</dbReference>
<reference evidence="7 8" key="1">
    <citation type="submission" date="2022-05" db="EMBL/GenBank/DDBJ databases">
        <authorList>
            <consortium name="Genoscope - CEA"/>
            <person name="William W."/>
        </authorList>
    </citation>
    <scope>NUCLEOTIDE SEQUENCE [LARGE SCALE GENOMIC DNA]</scope>
</reference>
<keyword evidence="4" id="KW-0812">Transmembrane</keyword>
<dbReference type="Gene3D" id="1.20.5.320">
    <property type="entry name" value="6-Phosphogluconate Dehydrogenase, domain 3"/>
    <property type="match status" value="1"/>
</dbReference>